<dbReference type="InterPro" id="IPR011009">
    <property type="entry name" value="Kinase-like_dom_sf"/>
</dbReference>
<feature type="transmembrane region" description="Helical" evidence="7">
    <location>
        <begin position="779"/>
        <end position="796"/>
    </location>
</feature>
<feature type="transmembrane region" description="Helical" evidence="7">
    <location>
        <begin position="1030"/>
        <end position="1052"/>
    </location>
</feature>
<feature type="transmembrane region" description="Helical" evidence="7">
    <location>
        <begin position="922"/>
        <end position="940"/>
    </location>
</feature>
<feature type="transmembrane region" description="Helical" evidence="7">
    <location>
        <begin position="844"/>
        <end position="863"/>
    </location>
</feature>
<accession>A0ABW1F195</accession>
<feature type="domain" description="Protein kinase" evidence="8">
    <location>
        <begin position="120"/>
        <end position="386"/>
    </location>
</feature>
<evidence type="ECO:0000256" key="4">
    <source>
        <dbReference type="ARBA" id="ARBA00022777"/>
    </source>
</evidence>
<evidence type="ECO:0000256" key="5">
    <source>
        <dbReference type="ARBA" id="ARBA00022840"/>
    </source>
</evidence>
<dbReference type="Proteomes" id="UP001596067">
    <property type="component" value="Unassembled WGS sequence"/>
</dbReference>
<organism evidence="9 10">
    <name type="scientific">Kitasatospora aburaviensis</name>
    <dbReference type="NCBI Taxonomy" id="67265"/>
    <lineage>
        <taxon>Bacteria</taxon>
        <taxon>Bacillati</taxon>
        <taxon>Actinomycetota</taxon>
        <taxon>Actinomycetes</taxon>
        <taxon>Kitasatosporales</taxon>
        <taxon>Streptomycetaceae</taxon>
        <taxon>Kitasatospora</taxon>
    </lineage>
</organism>
<dbReference type="RefSeq" id="WP_313767477.1">
    <property type="nucleotide sequence ID" value="NZ_BAAAVH010000027.1"/>
</dbReference>
<evidence type="ECO:0000259" key="8">
    <source>
        <dbReference type="PROSITE" id="PS50011"/>
    </source>
</evidence>
<reference evidence="10" key="1">
    <citation type="journal article" date="2019" name="Int. J. Syst. Evol. Microbiol.">
        <title>The Global Catalogue of Microorganisms (GCM) 10K type strain sequencing project: providing services to taxonomists for standard genome sequencing and annotation.</title>
        <authorList>
            <consortium name="The Broad Institute Genomics Platform"/>
            <consortium name="The Broad Institute Genome Sequencing Center for Infectious Disease"/>
            <person name="Wu L."/>
            <person name="Ma J."/>
        </authorList>
    </citation>
    <scope>NUCLEOTIDE SEQUENCE [LARGE SCALE GENOMIC DNA]</scope>
    <source>
        <strain evidence="10">CGMCC 4.1469</strain>
    </source>
</reference>
<dbReference type="Pfam" id="PF00069">
    <property type="entry name" value="Pkinase"/>
    <property type="match status" value="1"/>
</dbReference>
<feature type="compositionally biased region" description="Low complexity" evidence="6">
    <location>
        <begin position="1"/>
        <end position="10"/>
    </location>
</feature>
<feature type="region of interest" description="Disordered" evidence="6">
    <location>
        <begin position="1"/>
        <end position="106"/>
    </location>
</feature>
<evidence type="ECO:0000256" key="2">
    <source>
        <dbReference type="ARBA" id="ARBA00022679"/>
    </source>
</evidence>
<feature type="transmembrane region" description="Helical" evidence="7">
    <location>
        <begin position="960"/>
        <end position="979"/>
    </location>
</feature>
<dbReference type="PANTHER" id="PTHR43671">
    <property type="entry name" value="SERINE/THREONINE-PROTEIN KINASE NEK"/>
    <property type="match status" value="1"/>
</dbReference>
<keyword evidence="4" id="KW-0418">Kinase</keyword>
<feature type="transmembrane region" description="Helical" evidence="7">
    <location>
        <begin position="803"/>
        <end position="820"/>
    </location>
</feature>
<evidence type="ECO:0000256" key="6">
    <source>
        <dbReference type="SAM" id="MobiDB-lite"/>
    </source>
</evidence>
<feature type="transmembrane region" description="Helical" evidence="7">
    <location>
        <begin position="478"/>
        <end position="497"/>
    </location>
</feature>
<comment type="caution">
    <text evidence="9">The sequence shown here is derived from an EMBL/GenBank/DDBJ whole genome shotgun (WGS) entry which is preliminary data.</text>
</comment>
<feature type="region of interest" description="Disordered" evidence="6">
    <location>
        <begin position="890"/>
        <end position="913"/>
    </location>
</feature>
<sequence>MADGTTAEPGAAGGGRERPGVPRTKVDRLLRGRRGGGRDGSREPSSRLGIPTARPATGAVPNPPTRVLPDAPTRVTPPDPGATAVPAPPAAPPSAPPAGAAPGRGGQFGGAFPAALLDRYEPLGVAGSGTEGTVWHVRRTDGGGDAAVKVTVAGQAMDPELLEHLRDDGYRRHVPLITGHGRVEHAGARCDWVAMEYLPVTLADHFAELRRAGRAADGTETERIVRELVALLDFWQQRIRRNPVDFKPSNILLRPTTAPDGAAGAPEFVIADFGGVARLTASRSFSPEMQVTVAYMAPEQLAGTNRAEGPWWALGNVLYELFTGRPRYLDADGLLLSDEVLQYDLVMAAEVDLSGVAHPRRQLLLQGLFTRNPAHRWTAPQVRTWLAGGSPEVVRPAVPPGGAPVAPAHRPITFLGDLFHDPAALAVAMLGRSADAAHWLARGGAQRLREWLSEDVRDTVVDLSQLRDVERLRGPERAAAAAVAVLAFGAAFAPGAVPSYRNRPIDSAGLARLAADPGLVALVDELIAGSVPAVAARYDCDHPECFGEQCARLLALAELPAVLAGVEEAAREVGGGRRGGDGLSADERAEAYRLVVLLTVRAEEHPELVARLSPLPAVLHRLAEPALLSTPVAVASAVAVNAALAARTAVRREAPDPVRRRWSALRRRAVGADPATVPGRAALVAAAVLRARTTPTAGPNGRRPPARRDWLDVWWSNARTALPRQAGAVALVTLALALMLWSGAVWRFAVDARAELLILPNGGFGGPLRGAGEHAARQVVGQLGAALVTAVVAAVFPARVGRWTLLLAAAAAFAVGYLRLGPPMTFAEPPQALADRIVVFEGGLGSWAGVAAALVVVLAVFLVERAATGMLKPVHEARGRTAREWRRLAARRRPAGAGSPEPAPEPDPARWRPGRAGLRDRVLYALGTTHLLVVLLWATVEVRLAATGHHPTPASWGTGQAGAGYQADFALLFAALAVLSTLATPRTARRLLGLWVVGAMVLGSWPPPLGPLEALRIPVARGQFGAVAEFWGHGAFWAALLVALPVVGLGVLRTVRRTMR</sequence>
<evidence type="ECO:0000256" key="3">
    <source>
        <dbReference type="ARBA" id="ARBA00022741"/>
    </source>
</evidence>
<evidence type="ECO:0000256" key="7">
    <source>
        <dbReference type="SAM" id="Phobius"/>
    </source>
</evidence>
<dbReference type="SMART" id="SM00220">
    <property type="entry name" value="S_TKc"/>
    <property type="match status" value="1"/>
</dbReference>
<dbReference type="PANTHER" id="PTHR43671:SF13">
    <property type="entry name" value="SERINE_THREONINE-PROTEIN KINASE NEK2"/>
    <property type="match status" value="1"/>
</dbReference>
<evidence type="ECO:0000256" key="1">
    <source>
        <dbReference type="ARBA" id="ARBA00012513"/>
    </source>
</evidence>
<gene>
    <name evidence="9" type="ORF">ACFP0N_18380</name>
</gene>
<keyword evidence="7" id="KW-1133">Transmembrane helix</keyword>
<name>A0ABW1F195_9ACTN</name>
<feature type="transmembrane region" description="Helical" evidence="7">
    <location>
        <begin position="728"/>
        <end position="749"/>
    </location>
</feature>
<evidence type="ECO:0000313" key="10">
    <source>
        <dbReference type="Proteomes" id="UP001596067"/>
    </source>
</evidence>
<feature type="compositionally biased region" description="Pro residues" evidence="6">
    <location>
        <begin position="75"/>
        <end position="96"/>
    </location>
</feature>
<keyword evidence="7" id="KW-0472">Membrane</keyword>
<dbReference type="EC" id="2.7.11.1" evidence="1"/>
<feature type="compositionally biased region" description="Basic and acidic residues" evidence="6">
    <location>
        <begin position="15"/>
        <end position="45"/>
    </location>
</feature>
<dbReference type="InterPro" id="IPR000719">
    <property type="entry name" value="Prot_kinase_dom"/>
</dbReference>
<keyword evidence="10" id="KW-1185">Reference proteome</keyword>
<dbReference type="SUPFAM" id="SSF56112">
    <property type="entry name" value="Protein kinase-like (PK-like)"/>
    <property type="match status" value="1"/>
</dbReference>
<keyword evidence="2" id="KW-0808">Transferase</keyword>
<keyword evidence="5" id="KW-0067">ATP-binding</keyword>
<dbReference type="PROSITE" id="PS50011">
    <property type="entry name" value="PROTEIN_KINASE_DOM"/>
    <property type="match status" value="1"/>
</dbReference>
<feature type="transmembrane region" description="Helical" evidence="7">
    <location>
        <begin position="991"/>
        <end position="1010"/>
    </location>
</feature>
<keyword evidence="7" id="KW-0812">Transmembrane</keyword>
<evidence type="ECO:0000313" key="9">
    <source>
        <dbReference type="EMBL" id="MFC5886939.1"/>
    </source>
</evidence>
<protein>
    <recommendedName>
        <fullName evidence="1">non-specific serine/threonine protein kinase</fullName>
        <ecNumber evidence="1">2.7.11.1</ecNumber>
    </recommendedName>
</protein>
<dbReference type="InterPro" id="IPR050660">
    <property type="entry name" value="NEK_Ser/Thr_kinase"/>
</dbReference>
<proteinExistence type="predicted"/>
<keyword evidence="3" id="KW-0547">Nucleotide-binding</keyword>
<dbReference type="Gene3D" id="1.10.510.10">
    <property type="entry name" value="Transferase(Phosphotransferase) domain 1"/>
    <property type="match status" value="1"/>
</dbReference>
<dbReference type="EMBL" id="JBHSOD010000021">
    <property type="protein sequence ID" value="MFC5886939.1"/>
    <property type="molecule type" value="Genomic_DNA"/>
</dbReference>